<protein>
    <recommendedName>
        <fullName evidence="4">Lipoprotein</fullName>
    </recommendedName>
</protein>
<feature type="chain" id="PRO_5030071266" description="Lipoprotein" evidence="1">
    <location>
        <begin position="26"/>
        <end position="213"/>
    </location>
</feature>
<dbReference type="Proteomes" id="UP000266091">
    <property type="component" value="Unassembled WGS sequence"/>
</dbReference>
<accession>A0A401LJS8</accession>
<comment type="caution">
    <text evidence="2">The sequence shown here is derived from an EMBL/GenBank/DDBJ whole genome shotgun (WGS) entry which is preliminary data.</text>
</comment>
<sequence length="213" mass="23039">MKTLSSFKLLIGAVVTAGLQTAAYASSVAEPFAYPESLVAGRPVEGKPVTQGIRIGSEEVTLESTPIRDLAKKLHFSLMREGDGDYTRDWTCLTTGSGSDDFSIWLIATGSPAVTEAQMASNGLSPRGKGTCHLLKGSEKNVSIGGITPGMTWNQVLAKFGQPTYAADDDWYFWSTSKTIEEFSNSREQMNWTGVQLEKGRVSRLFSSQATNP</sequence>
<evidence type="ECO:0000313" key="2">
    <source>
        <dbReference type="EMBL" id="GBO93470.1"/>
    </source>
</evidence>
<reference evidence="2 3" key="1">
    <citation type="journal article" date="2018" name="Int. J. Syst. Evol. Microbiol.">
        <title>Mesosutterella multiformis gen. nov., sp. nov., a member of the family Sutterellaceae and Sutterella megalosphaeroides sp. nov., isolated from human faeces.</title>
        <authorList>
            <person name="Sakamoto M."/>
            <person name="Ikeyama N."/>
            <person name="Kunihiro T."/>
            <person name="Iino T."/>
            <person name="Yuki M."/>
            <person name="Ohkuma M."/>
        </authorList>
    </citation>
    <scope>NUCLEOTIDE SEQUENCE [LARGE SCALE GENOMIC DNA]</scope>
    <source>
        <strain evidence="2 3">4NBBH2</strain>
    </source>
</reference>
<evidence type="ECO:0008006" key="4">
    <source>
        <dbReference type="Google" id="ProtNLM"/>
    </source>
</evidence>
<organism evidence="2 3">
    <name type="scientific">Mesosutterella multiformis</name>
    <dbReference type="NCBI Taxonomy" id="2259133"/>
    <lineage>
        <taxon>Bacteria</taxon>
        <taxon>Pseudomonadati</taxon>
        <taxon>Pseudomonadota</taxon>
        <taxon>Betaproteobacteria</taxon>
        <taxon>Burkholderiales</taxon>
        <taxon>Sutterellaceae</taxon>
        <taxon>Mesosutterella</taxon>
    </lineage>
</organism>
<dbReference type="OrthoDB" id="9816424at2"/>
<dbReference type="AlphaFoldDB" id="A0A388SDF6"/>
<evidence type="ECO:0000313" key="3">
    <source>
        <dbReference type="Proteomes" id="UP000266091"/>
    </source>
</evidence>
<gene>
    <name evidence="2" type="ORF">MESMUL_08240</name>
</gene>
<keyword evidence="1" id="KW-0732">Signal</keyword>
<evidence type="ECO:0000256" key="1">
    <source>
        <dbReference type="SAM" id="SignalP"/>
    </source>
</evidence>
<feature type="signal peptide" evidence="1">
    <location>
        <begin position="1"/>
        <end position="25"/>
    </location>
</feature>
<dbReference type="EMBL" id="BGZJ01000001">
    <property type="protein sequence ID" value="GBO93470.1"/>
    <property type="molecule type" value="Genomic_DNA"/>
</dbReference>
<keyword evidence="3" id="KW-1185">Reference proteome</keyword>
<accession>A0A388SDF6</accession>
<name>A0A388SDF6_9BURK</name>
<dbReference type="RefSeq" id="WP_116269846.1">
    <property type="nucleotide sequence ID" value="NZ_BGZJ01000001.1"/>
</dbReference>
<proteinExistence type="predicted"/>